<dbReference type="SUPFAM" id="SSF49785">
    <property type="entry name" value="Galactose-binding domain-like"/>
    <property type="match status" value="1"/>
</dbReference>
<dbReference type="GO" id="GO:0004252">
    <property type="term" value="F:serine-type endopeptidase activity"/>
    <property type="evidence" value="ECO:0007669"/>
    <property type="project" value="InterPro"/>
</dbReference>
<sequence>MFGYMLRLRRLGSFAHFVAALAISFAGLPGSQSLAQTLEKALPADKVAPVLRRMATTDARPQTVRVLVPNRGAFETWARQNLPALTISPNPAAADILTLTGLTAAQLPVLAACPWVQYIDGPNRPAHDERQLNQADLAVNSVAPLHRRYPALAGQGLTVSVKENPLDITDIDFRGRLVAADPAAIVLSTHATTMATLIAGGGNSAPAGRGVAWQARIASASYANLLPDDGAQLQQRGVSVQNHSYGTSIENYYGLETRAYDAQTRQYPALLHVFSSGNSGTQASPTGLYQGLPAVANLTGQFKQSKNTLSVGATNALGEVAAGSSRGPAYDGRVKPELVAFGDDGSSDAAALVSGISLLVQQAYREQNGGLLPPSALVKAALLTSADDTGRPEVDFVAGFGQADALGAVRTVLDRRYFQGTVRQGQTVPFTLVVPPGTQQLRLTLTWTDPEAAANAATALVNDLDVMLAGSGGPWLPWTLSSYPHPDSLALPARRRPDHLNNAEQITLMAPAPGTYQILVRGYAVTAGPQAFSIAYELNSGFEWLTPNRLGNVRPGQLNRLRWQWAGPAATGQLQYRPQGSAAWRPVAAVPLVARTFAWLAPDTTTLAQLRMVTPTGTFVSDTVALARPLPLSIGYNCPDETLLYWPRVPGATQYQLYRLGATQLEPLLLTSDTLQLLAGSARAAPYYYAVAPVFRGQLAERGSTITLDPAGADCYVRSFLPRQPVADTVQLLVELGSTFRLQQLRLQRLSQGTWRTVLTQRPVAQLQFTLTDSEAEPGYNQYRLELQDSGGRLFYSKVESVFRVRREGILVFPVPVAAGAPLSVVGPVGTTLELNLYDNLGRWLRQGTFAGFINQLPTQGLRPGTYLLHCQLAGGPRIVRRIMIL</sequence>
<dbReference type="PROSITE" id="PS51892">
    <property type="entry name" value="SUBTILASE"/>
    <property type="match status" value="1"/>
</dbReference>
<feature type="chain" id="PRO_5012251879" evidence="2">
    <location>
        <begin position="36"/>
        <end position="886"/>
    </location>
</feature>
<organism evidence="4 5">
    <name type="scientific">Hymenobacter daecheongensis DSM 21074</name>
    <dbReference type="NCBI Taxonomy" id="1121955"/>
    <lineage>
        <taxon>Bacteria</taxon>
        <taxon>Pseudomonadati</taxon>
        <taxon>Bacteroidota</taxon>
        <taxon>Cytophagia</taxon>
        <taxon>Cytophagales</taxon>
        <taxon>Hymenobacteraceae</taxon>
        <taxon>Hymenobacter</taxon>
    </lineage>
</organism>
<evidence type="ECO:0000313" key="5">
    <source>
        <dbReference type="Proteomes" id="UP000184418"/>
    </source>
</evidence>
<dbReference type="InterPro" id="IPR000209">
    <property type="entry name" value="Peptidase_S8/S53_dom"/>
</dbReference>
<dbReference type="Gene3D" id="2.60.120.380">
    <property type="match status" value="1"/>
</dbReference>
<dbReference type="Gene3D" id="3.40.50.200">
    <property type="entry name" value="Peptidase S8/S53 domain"/>
    <property type="match status" value="1"/>
</dbReference>
<keyword evidence="2" id="KW-0732">Signal</keyword>
<keyword evidence="5" id="KW-1185">Reference proteome</keyword>
<name>A0A1M6CTR0_9BACT</name>
<dbReference type="Proteomes" id="UP000184418">
    <property type="component" value="Unassembled WGS sequence"/>
</dbReference>
<dbReference type="PANTHER" id="PTHR43399">
    <property type="entry name" value="SUBTILISIN-RELATED"/>
    <property type="match status" value="1"/>
</dbReference>
<dbReference type="SUPFAM" id="SSF52743">
    <property type="entry name" value="Subtilisin-like"/>
    <property type="match status" value="1"/>
</dbReference>
<evidence type="ECO:0000313" key="4">
    <source>
        <dbReference type="EMBL" id="SHI64465.1"/>
    </source>
</evidence>
<dbReference type="STRING" id="1121955.SAMN02745146_1269"/>
<dbReference type="GO" id="GO:0006508">
    <property type="term" value="P:proteolysis"/>
    <property type="evidence" value="ECO:0007669"/>
    <property type="project" value="UniProtKB-KW"/>
</dbReference>
<comment type="caution">
    <text evidence="1">Lacks conserved residue(s) required for the propagation of feature annotation.</text>
</comment>
<dbReference type="InterPro" id="IPR008979">
    <property type="entry name" value="Galactose-bd-like_sf"/>
</dbReference>
<gene>
    <name evidence="4" type="ORF">SAMN02745146_1269</name>
</gene>
<keyword evidence="4" id="KW-0378">Hydrolase</keyword>
<evidence type="ECO:0000259" key="3">
    <source>
        <dbReference type="Pfam" id="PF00082"/>
    </source>
</evidence>
<evidence type="ECO:0000256" key="2">
    <source>
        <dbReference type="SAM" id="SignalP"/>
    </source>
</evidence>
<dbReference type="Pfam" id="PF00082">
    <property type="entry name" value="Peptidase_S8"/>
    <property type="match status" value="1"/>
</dbReference>
<accession>A0A1M6CTR0</accession>
<reference evidence="4 5" key="1">
    <citation type="submission" date="2016-11" db="EMBL/GenBank/DDBJ databases">
        <authorList>
            <person name="Jaros S."/>
            <person name="Januszkiewicz K."/>
            <person name="Wedrychowicz H."/>
        </authorList>
    </citation>
    <scope>NUCLEOTIDE SEQUENCE [LARGE SCALE GENOMIC DNA]</scope>
    <source>
        <strain evidence="4 5">DSM 21074</strain>
    </source>
</reference>
<dbReference type="PANTHER" id="PTHR43399:SF5">
    <property type="entry name" value="PEPTIDASE S8 FAMILY WITH PROTEASE-ASSOCIATED DOMAIN"/>
    <property type="match status" value="1"/>
</dbReference>
<dbReference type="CDD" id="cd04842">
    <property type="entry name" value="Peptidases_S8_Kp43_protease"/>
    <property type="match status" value="1"/>
</dbReference>
<keyword evidence="4" id="KW-0645">Protease</keyword>
<feature type="domain" description="Peptidase S8/S53" evidence="3">
    <location>
        <begin position="155"/>
        <end position="401"/>
    </location>
</feature>
<dbReference type="EMBL" id="FQYN01000002">
    <property type="protein sequence ID" value="SHI64465.1"/>
    <property type="molecule type" value="Genomic_DNA"/>
</dbReference>
<dbReference type="InterPro" id="IPR036852">
    <property type="entry name" value="Peptidase_S8/S53_dom_sf"/>
</dbReference>
<dbReference type="InterPro" id="IPR034058">
    <property type="entry name" value="TagA/B/C/D_pept_dom"/>
</dbReference>
<comment type="similarity">
    <text evidence="1">Belongs to the peptidase S8 family.</text>
</comment>
<dbReference type="AlphaFoldDB" id="A0A1M6CTR0"/>
<protein>
    <submittedName>
        <fullName evidence="4">Serine protease, subtilisin family</fullName>
    </submittedName>
</protein>
<proteinExistence type="inferred from homology"/>
<evidence type="ECO:0000256" key="1">
    <source>
        <dbReference type="PROSITE-ProRule" id="PRU01240"/>
    </source>
</evidence>
<dbReference type="InterPro" id="IPR051048">
    <property type="entry name" value="Peptidase_S8/S53_subtilisin"/>
</dbReference>
<feature type="signal peptide" evidence="2">
    <location>
        <begin position="1"/>
        <end position="35"/>
    </location>
</feature>